<dbReference type="OrthoDB" id="296964at2759"/>
<reference evidence="2 3" key="1">
    <citation type="submission" date="2011-07" db="EMBL/GenBank/DDBJ databases">
        <authorList>
            <person name="Coyne R."/>
            <person name="Brami D."/>
            <person name="Johnson J."/>
            <person name="Hostetler J."/>
            <person name="Hannick L."/>
            <person name="Clark T."/>
            <person name="Cassidy-Hanley D."/>
            <person name="Inman J."/>
        </authorList>
    </citation>
    <scope>NUCLEOTIDE SEQUENCE [LARGE SCALE GENOMIC DNA]</scope>
    <source>
        <strain evidence="2 3">G5</strain>
    </source>
</reference>
<proteinExistence type="predicted"/>
<feature type="non-terminal residue" evidence="2">
    <location>
        <position position="1"/>
    </location>
</feature>
<dbReference type="eggNOG" id="ENOG502STXU">
    <property type="taxonomic scope" value="Eukaryota"/>
</dbReference>
<gene>
    <name evidence="2" type="ORF">IMG5_145750</name>
</gene>
<evidence type="ECO:0000313" key="2">
    <source>
        <dbReference type="EMBL" id="EGR29921.1"/>
    </source>
</evidence>
<dbReference type="GeneID" id="14906043"/>
<dbReference type="OMA" id="RVEDHNS"/>
<dbReference type="RefSeq" id="XP_004031157.1">
    <property type="nucleotide sequence ID" value="XM_004031109.1"/>
</dbReference>
<accession>G0QXW9</accession>
<name>G0QXW9_ICHMU</name>
<evidence type="ECO:0000256" key="1">
    <source>
        <dbReference type="SAM" id="Coils"/>
    </source>
</evidence>
<dbReference type="EMBL" id="GL984091">
    <property type="protein sequence ID" value="EGR29921.1"/>
    <property type="molecule type" value="Genomic_DNA"/>
</dbReference>
<protein>
    <submittedName>
        <fullName evidence="2">Uncharacterized protein</fullName>
    </submittedName>
</protein>
<feature type="coiled-coil region" evidence="1">
    <location>
        <begin position="240"/>
        <end position="282"/>
    </location>
</feature>
<dbReference type="InParanoid" id="G0QXW9"/>
<evidence type="ECO:0000313" key="3">
    <source>
        <dbReference type="Proteomes" id="UP000008983"/>
    </source>
</evidence>
<keyword evidence="3" id="KW-1185">Reference proteome</keyword>
<feature type="coiled-coil region" evidence="1">
    <location>
        <begin position="147"/>
        <end position="192"/>
    </location>
</feature>
<keyword evidence="1" id="KW-0175">Coiled coil</keyword>
<sequence>LKKKNITKKNMKTQFIILSLLIVSSIALTNKKPLQAHKNIEALKKDKSWSKIILTLAELHMMSEDNAVNDLLEAVVQLVEDLQEKQERQDNYFQEKTSQYRADVGKLQGEIDSAITDVSIATEDLQNNLYPRRKNLQDDIVSGEQHLAENKARLEKIKNLREQERAAYLERQEEHESALSALDEALNLLEQLAGSSFVQVKFAKTNLQKIQNKLGKHLHETLAKALVQLATSEFADARLVRDVIEKLSQIQQNIKKSQADEKQQEQLQQKQYDEEVQRLEQNNLDTLTVLNSDKLSLDATNYSIDEQEKFKAQRESDLAGSQADLQHTNENYEQLLKANEELSAQLASELSAASEALEILQNGEFTEYIRQRLSSF</sequence>
<dbReference type="Proteomes" id="UP000008983">
    <property type="component" value="Unassembled WGS sequence"/>
</dbReference>
<organism evidence="2 3">
    <name type="scientific">Ichthyophthirius multifiliis</name>
    <name type="common">White spot disease agent</name>
    <name type="synonym">Ich</name>
    <dbReference type="NCBI Taxonomy" id="5932"/>
    <lineage>
        <taxon>Eukaryota</taxon>
        <taxon>Sar</taxon>
        <taxon>Alveolata</taxon>
        <taxon>Ciliophora</taxon>
        <taxon>Intramacronucleata</taxon>
        <taxon>Oligohymenophorea</taxon>
        <taxon>Hymenostomatida</taxon>
        <taxon>Ophryoglenina</taxon>
        <taxon>Ichthyophthirius</taxon>
    </lineage>
</organism>
<dbReference type="AlphaFoldDB" id="G0QXW9"/>
<feature type="coiled-coil region" evidence="1">
    <location>
        <begin position="322"/>
        <end position="352"/>
    </location>
</feature>